<dbReference type="PANTHER" id="PTHR43133:SF51">
    <property type="entry name" value="RNA POLYMERASE SIGMA FACTOR"/>
    <property type="match status" value="1"/>
</dbReference>
<dbReference type="SUPFAM" id="SSF88659">
    <property type="entry name" value="Sigma3 and sigma4 domains of RNA polymerase sigma factors"/>
    <property type="match status" value="1"/>
</dbReference>
<dbReference type="InterPro" id="IPR013325">
    <property type="entry name" value="RNA_pol_sigma_r2"/>
</dbReference>
<gene>
    <name evidence="7" type="ORF">IAB37_07310</name>
</gene>
<dbReference type="InterPro" id="IPR039425">
    <property type="entry name" value="RNA_pol_sigma-70-like"/>
</dbReference>
<evidence type="ECO:0000256" key="2">
    <source>
        <dbReference type="ARBA" id="ARBA00023015"/>
    </source>
</evidence>
<dbReference type="CDD" id="cd06171">
    <property type="entry name" value="Sigma70_r4"/>
    <property type="match status" value="1"/>
</dbReference>
<dbReference type="SUPFAM" id="SSF88946">
    <property type="entry name" value="Sigma2 domain of RNA polymerase sigma factors"/>
    <property type="match status" value="1"/>
</dbReference>
<dbReference type="InterPro" id="IPR007627">
    <property type="entry name" value="RNA_pol_sigma70_r2"/>
</dbReference>
<name>A0A9D1DYL8_9FIRM</name>
<dbReference type="Gene3D" id="1.10.1740.10">
    <property type="match status" value="1"/>
</dbReference>
<feature type="domain" description="RNA polymerase sigma factor 70 region 4 type 2" evidence="6">
    <location>
        <begin position="111"/>
        <end position="163"/>
    </location>
</feature>
<dbReference type="Proteomes" id="UP000824241">
    <property type="component" value="Unassembled WGS sequence"/>
</dbReference>
<dbReference type="GO" id="GO:0006352">
    <property type="term" value="P:DNA-templated transcription initiation"/>
    <property type="evidence" value="ECO:0007669"/>
    <property type="project" value="InterPro"/>
</dbReference>
<protein>
    <submittedName>
        <fullName evidence="7">Sigma-70 family RNA polymerase sigma factor</fullName>
    </submittedName>
</protein>
<sequence length="170" mass="18850">MPANRDLVAAARAGDKEAFGALYAAIYTDLYKFAYYLLKNEEDAKDAVSDAVMDAYAGISKLRSEEAFKSWMFQILSAKCKRKLKEYATQGHNSPLEDAEDLAVSGKEESLELKSAFESLSDEERTIISMNVFGGYDSGEISKILKMNRNTVRSKQSRALSKLKSLLGGH</sequence>
<evidence type="ECO:0000313" key="8">
    <source>
        <dbReference type="Proteomes" id="UP000824241"/>
    </source>
</evidence>
<evidence type="ECO:0000256" key="1">
    <source>
        <dbReference type="ARBA" id="ARBA00010641"/>
    </source>
</evidence>
<evidence type="ECO:0000259" key="6">
    <source>
        <dbReference type="Pfam" id="PF08281"/>
    </source>
</evidence>
<organism evidence="7 8">
    <name type="scientific">Candidatus Faecivivens stercoravium</name>
    <dbReference type="NCBI Taxonomy" id="2840803"/>
    <lineage>
        <taxon>Bacteria</taxon>
        <taxon>Bacillati</taxon>
        <taxon>Bacillota</taxon>
        <taxon>Clostridia</taxon>
        <taxon>Eubacteriales</taxon>
        <taxon>Oscillospiraceae</taxon>
        <taxon>Oscillospiraceae incertae sedis</taxon>
        <taxon>Candidatus Faecivivens</taxon>
    </lineage>
</organism>
<proteinExistence type="inferred from homology"/>
<dbReference type="Pfam" id="PF08281">
    <property type="entry name" value="Sigma70_r4_2"/>
    <property type="match status" value="1"/>
</dbReference>
<dbReference type="AlphaFoldDB" id="A0A9D1DYL8"/>
<reference evidence="7" key="1">
    <citation type="submission" date="2020-10" db="EMBL/GenBank/DDBJ databases">
        <authorList>
            <person name="Gilroy R."/>
        </authorList>
    </citation>
    <scope>NUCLEOTIDE SEQUENCE</scope>
    <source>
        <strain evidence="7">CHK189-12415</strain>
    </source>
</reference>
<evidence type="ECO:0000313" key="7">
    <source>
        <dbReference type="EMBL" id="HIR61363.1"/>
    </source>
</evidence>
<dbReference type="InterPro" id="IPR013249">
    <property type="entry name" value="RNA_pol_sigma70_r4_t2"/>
</dbReference>
<dbReference type="InterPro" id="IPR013324">
    <property type="entry name" value="RNA_pol_sigma_r3/r4-like"/>
</dbReference>
<dbReference type="GO" id="GO:0016987">
    <property type="term" value="F:sigma factor activity"/>
    <property type="evidence" value="ECO:0007669"/>
    <property type="project" value="UniProtKB-KW"/>
</dbReference>
<dbReference type="GO" id="GO:0003677">
    <property type="term" value="F:DNA binding"/>
    <property type="evidence" value="ECO:0007669"/>
    <property type="project" value="InterPro"/>
</dbReference>
<evidence type="ECO:0000256" key="4">
    <source>
        <dbReference type="ARBA" id="ARBA00023163"/>
    </source>
</evidence>
<dbReference type="InterPro" id="IPR036388">
    <property type="entry name" value="WH-like_DNA-bd_sf"/>
</dbReference>
<dbReference type="PANTHER" id="PTHR43133">
    <property type="entry name" value="RNA POLYMERASE ECF-TYPE SIGMA FACTO"/>
    <property type="match status" value="1"/>
</dbReference>
<evidence type="ECO:0000259" key="5">
    <source>
        <dbReference type="Pfam" id="PF04542"/>
    </source>
</evidence>
<evidence type="ECO:0000256" key="3">
    <source>
        <dbReference type="ARBA" id="ARBA00023082"/>
    </source>
</evidence>
<reference evidence="7" key="2">
    <citation type="journal article" date="2021" name="PeerJ">
        <title>Extensive microbial diversity within the chicken gut microbiome revealed by metagenomics and culture.</title>
        <authorList>
            <person name="Gilroy R."/>
            <person name="Ravi A."/>
            <person name="Getino M."/>
            <person name="Pursley I."/>
            <person name="Horton D.L."/>
            <person name="Alikhan N.F."/>
            <person name="Baker D."/>
            <person name="Gharbi K."/>
            <person name="Hall N."/>
            <person name="Watson M."/>
            <person name="Adriaenssens E.M."/>
            <person name="Foster-Nyarko E."/>
            <person name="Jarju S."/>
            <person name="Secka A."/>
            <person name="Antonio M."/>
            <person name="Oren A."/>
            <person name="Chaudhuri R.R."/>
            <person name="La Ragione R."/>
            <person name="Hildebrand F."/>
            <person name="Pallen M.J."/>
        </authorList>
    </citation>
    <scope>NUCLEOTIDE SEQUENCE</scope>
    <source>
        <strain evidence="7">CHK189-12415</strain>
    </source>
</reference>
<dbReference type="Pfam" id="PF04542">
    <property type="entry name" value="Sigma70_r2"/>
    <property type="match status" value="1"/>
</dbReference>
<comment type="similarity">
    <text evidence="1">Belongs to the sigma-70 factor family. ECF subfamily.</text>
</comment>
<keyword evidence="3" id="KW-0731">Sigma factor</keyword>
<feature type="domain" description="RNA polymerase sigma-70 region 2" evidence="5">
    <location>
        <begin position="22"/>
        <end position="85"/>
    </location>
</feature>
<dbReference type="EMBL" id="DVHA01000233">
    <property type="protein sequence ID" value="HIR61363.1"/>
    <property type="molecule type" value="Genomic_DNA"/>
</dbReference>
<dbReference type="NCBIfam" id="TIGR02937">
    <property type="entry name" value="sigma70-ECF"/>
    <property type="match status" value="1"/>
</dbReference>
<accession>A0A9D1DYL8</accession>
<dbReference type="Gene3D" id="1.10.10.10">
    <property type="entry name" value="Winged helix-like DNA-binding domain superfamily/Winged helix DNA-binding domain"/>
    <property type="match status" value="1"/>
</dbReference>
<keyword evidence="2" id="KW-0805">Transcription regulation</keyword>
<keyword evidence="4" id="KW-0804">Transcription</keyword>
<comment type="caution">
    <text evidence="7">The sequence shown here is derived from an EMBL/GenBank/DDBJ whole genome shotgun (WGS) entry which is preliminary data.</text>
</comment>
<dbReference type="InterPro" id="IPR014284">
    <property type="entry name" value="RNA_pol_sigma-70_dom"/>
</dbReference>